<dbReference type="NCBIfam" id="TIGR02651">
    <property type="entry name" value="RNase_Z"/>
    <property type="match status" value="1"/>
</dbReference>
<dbReference type="Pfam" id="PF23023">
    <property type="entry name" value="Anti-Pycsar_Apyc1"/>
    <property type="match status" value="1"/>
</dbReference>
<dbReference type="Pfam" id="PF12706">
    <property type="entry name" value="Lactamase_B_2"/>
    <property type="match status" value="1"/>
</dbReference>
<proteinExistence type="inferred from homology"/>
<comment type="caution">
    <text evidence="11">The sequence shown here is derived from an EMBL/GenBank/DDBJ whole genome shotgun (WGS) entry which is preliminary data.</text>
</comment>
<comment type="subunit">
    <text evidence="2 9">Homodimer.</text>
</comment>
<comment type="function">
    <text evidence="9">Zinc phosphodiesterase, which displays some tRNA 3'-processing endonuclease activity. Probably involved in tRNA maturation, by removing a 3'-trailer from precursor tRNA.</text>
</comment>
<gene>
    <name evidence="9" type="primary">rnz</name>
    <name evidence="11" type="ORF">AKJ52_02220</name>
</gene>
<dbReference type="InterPro" id="IPR001279">
    <property type="entry name" value="Metallo-B-lactamas"/>
</dbReference>
<dbReference type="InterPro" id="IPR013471">
    <property type="entry name" value="RNase_Z/BN"/>
</dbReference>
<accession>A0A133VJ28</accession>
<evidence type="ECO:0000259" key="10">
    <source>
        <dbReference type="SMART" id="SM00849"/>
    </source>
</evidence>
<dbReference type="AlphaFoldDB" id="A0A133VJ28"/>
<evidence type="ECO:0000313" key="11">
    <source>
        <dbReference type="EMBL" id="KXB06451.1"/>
    </source>
</evidence>
<dbReference type="HAMAP" id="MF_01818">
    <property type="entry name" value="RNase_Z_BN"/>
    <property type="match status" value="1"/>
</dbReference>
<dbReference type="FunFam" id="3.60.15.10:FF:000002">
    <property type="entry name" value="Ribonuclease Z"/>
    <property type="match status" value="1"/>
</dbReference>
<keyword evidence="8 9" id="KW-0862">Zinc</keyword>
<dbReference type="InterPro" id="IPR036866">
    <property type="entry name" value="RibonucZ/Hydroxyglut_hydro"/>
</dbReference>
<evidence type="ECO:0000256" key="3">
    <source>
        <dbReference type="ARBA" id="ARBA00022694"/>
    </source>
</evidence>
<comment type="cofactor">
    <cofactor evidence="9">
        <name>Zn(2+)</name>
        <dbReference type="ChEBI" id="CHEBI:29105"/>
    </cofactor>
    <text evidence="9">Binds 2 Zn(2+) ions.</text>
</comment>
<evidence type="ECO:0000256" key="2">
    <source>
        <dbReference type="ARBA" id="ARBA00011738"/>
    </source>
</evidence>
<feature type="binding site" evidence="9">
    <location>
        <position position="53"/>
    </location>
    <ligand>
        <name>Zn(2+)</name>
        <dbReference type="ChEBI" id="CHEBI:29105"/>
        <label>2</label>
        <note>catalytic</note>
    </ligand>
</feature>
<feature type="binding site" evidence="9">
    <location>
        <position position="197"/>
    </location>
    <ligand>
        <name>Zn(2+)</name>
        <dbReference type="ChEBI" id="CHEBI:29105"/>
        <label>1</label>
        <note>catalytic</note>
    </ligand>
</feature>
<dbReference type="CDD" id="cd07717">
    <property type="entry name" value="RNaseZ_ZiPD-like_MBL-fold"/>
    <property type="match status" value="1"/>
</dbReference>
<dbReference type="SUPFAM" id="SSF56281">
    <property type="entry name" value="Metallo-hydrolase/oxidoreductase"/>
    <property type="match status" value="1"/>
</dbReference>
<dbReference type="EMBL" id="LHYF01000038">
    <property type="protein sequence ID" value="KXB06451.1"/>
    <property type="molecule type" value="Genomic_DNA"/>
</dbReference>
<dbReference type="EC" id="3.1.26.11" evidence="9"/>
<name>A0A133VJ28_9EURY</name>
<feature type="domain" description="Metallo-beta-lactamase" evidence="10">
    <location>
        <begin position="7"/>
        <end position="255"/>
    </location>
</feature>
<dbReference type="Proteomes" id="UP000070404">
    <property type="component" value="Unassembled WGS sequence"/>
</dbReference>
<feature type="binding site" evidence="9">
    <location>
        <position position="54"/>
    </location>
    <ligand>
        <name>Zn(2+)</name>
        <dbReference type="ChEBI" id="CHEBI:29105"/>
        <label>2</label>
        <note>catalytic</note>
    </ligand>
</feature>
<evidence type="ECO:0000313" key="12">
    <source>
        <dbReference type="Proteomes" id="UP000070404"/>
    </source>
</evidence>
<protein>
    <recommendedName>
        <fullName evidence="9">Ribonuclease Z</fullName>
        <shortName evidence="9">RNase Z</shortName>
        <ecNumber evidence="9">3.1.26.11</ecNumber>
    </recommendedName>
    <alternativeName>
        <fullName evidence="9">tRNA 3 endonuclease</fullName>
    </alternativeName>
    <alternativeName>
        <fullName evidence="9">tRNase Z</fullName>
    </alternativeName>
</protein>
<evidence type="ECO:0000256" key="4">
    <source>
        <dbReference type="ARBA" id="ARBA00022722"/>
    </source>
</evidence>
<dbReference type="PANTHER" id="PTHR46018">
    <property type="entry name" value="ZINC PHOSPHODIESTERASE ELAC PROTEIN 1"/>
    <property type="match status" value="1"/>
</dbReference>
<keyword evidence="5 9" id="KW-0479">Metal-binding</keyword>
<feature type="binding site" evidence="9">
    <location>
        <position position="197"/>
    </location>
    <ligand>
        <name>Zn(2+)</name>
        <dbReference type="ChEBI" id="CHEBI:29105"/>
        <label>2</label>
        <note>catalytic</note>
    </ligand>
</feature>
<evidence type="ECO:0000256" key="6">
    <source>
        <dbReference type="ARBA" id="ARBA00022759"/>
    </source>
</evidence>
<dbReference type="GO" id="GO:0042781">
    <property type="term" value="F:3'-tRNA processing endoribonuclease activity"/>
    <property type="evidence" value="ECO:0007669"/>
    <property type="project" value="UniProtKB-UniRule"/>
</dbReference>
<feature type="binding site" evidence="9">
    <location>
        <position position="126"/>
    </location>
    <ligand>
        <name>Zn(2+)</name>
        <dbReference type="ChEBI" id="CHEBI:29105"/>
        <label>1</label>
        <note>catalytic</note>
    </ligand>
</feature>
<keyword evidence="3 9" id="KW-0819">tRNA processing</keyword>
<feature type="binding site" evidence="9">
    <location>
        <position position="49"/>
    </location>
    <ligand>
        <name>Zn(2+)</name>
        <dbReference type="ChEBI" id="CHEBI:29105"/>
        <label>1</label>
        <note>catalytic</note>
    </ligand>
</feature>
<comment type="similarity">
    <text evidence="9">Belongs to the RNase Z family.</text>
</comment>
<organism evidence="11 12">
    <name type="scientific">candidate division MSBL1 archaeon SCGC-AAA382C18</name>
    <dbReference type="NCBI Taxonomy" id="1698281"/>
    <lineage>
        <taxon>Archaea</taxon>
        <taxon>Methanobacteriati</taxon>
        <taxon>Methanobacteriota</taxon>
        <taxon>candidate division MSBL1</taxon>
    </lineage>
</organism>
<keyword evidence="12" id="KW-1185">Reference proteome</keyword>
<evidence type="ECO:0000256" key="8">
    <source>
        <dbReference type="ARBA" id="ARBA00022833"/>
    </source>
</evidence>
<dbReference type="NCBIfam" id="NF000801">
    <property type="entry name" value="PRK00055.1-3"/>
    <property type="match status" value="1"/>
</dbReference>
<keyword evidence="6 9" id="KW-0255">Endonuclease</keyword>
<dbReference type="GO" id="GO:0008270">
    <property type="term" value="F:zinc ion binding"/>
    <property type="evidence" value="ECO:0007669"/>
    <property type="project" value="UniProtKB-UniRule"/>
</dbReference>
<sequence>MPTKNRGLTSMAIRREGELFLFDCAEGTQRQMTHTNISPMNVDVIFITHYHGDHFLGIPGLVQTMSLMDRERDLKIYGPEGTEERISKLLQTPVFSLKFKIEIQNLSPGDVIRREDYRIKTASMDHSAPGIAYALIEDERPGRFYPEKAKELDINPGPKYSQLQDGESIELDDGTTIDPEQVMGPPRPGRKIVFSGDTRPSKDIIELAKDADILIHDATFGSDLEKEASEGGHSTAAEAAGVAKRAGVEKLLLTHPSPRYSDTTELKREAKEIFSNSVFAEDFMEIEVDLKN</sequence>
<evidence type="ECO:0000256" key="5">
    <source>
        <dbReference type="ARBA" id="ARBA00022723"/>
    </source>
</evidence>
<dbReference type="PANTHER" id="PTHR46018:SF2">
    <property type="entry name" value="ZINC PHOSPHODIESTERASE ELAC PROTEIN 1"/>
    <property type="match status" value="1"/>
</dbReference>
<dbReference type="PATRIC" id="fig|1698281.3.peg.396"/>
<dbReference type="SMART" id="SM00849">
    <property type="entry name" value="Lactamase_B"/>
    <property type="match status" value="1"/>
</dbReference>
<dbReference type="GO" id="GO:0042802">
    <property type="term" value="F:identical protein binding"/>
    <property type="evidence" value="ECO:0007669"/>
    <property type="project" value="UniProtKB-ARBA"/>
</dbReference>
<comment type="catalytic activity">
    <reaction evidence="1 9">
        <text>Endonucleolytic cleavage of RNA, removing extra 3' nucleotides from tRNA precursor, generating 3' termini of tRNAs. A 3'-hydroxy group is left at the tRNA terminus and a 5'-phosphoryl group is left at the trailer molecule.</text>
        <dbReference type="EC" id="3.1.26.11"/>
    </reaction>
</comment>
<evidence type="ECO:0000256" key="9">
    <source>
        <dbReference type="HAMAP-Rule" id="MF_01818"/>
    </source>
</evidence>
<keyword evidence="7 9" id="KW-0378">Hydrolase</keyword>
<reference evidence="11 12" key="1">
    <citation type="journal article" date="2016" name="Sci. Rep.">
        <title>Metabolic traits of an uncultured archaeal lineage -MSBL1- from brine pools of the Red Sea.</title>
        <authorList>
            <person name="Mwirichia R."/>
            <person name="Alam I."/>
            <person name="Rashid M."/>
            <person name="Vinu M."/>
            <person name="Ba-Alawi W."/>
            <person name="Anthony Kamau A."/>
            <person name="Kamanda Ngugi D."/>
            <person name="Goker M."/>
            <person name="Klenk H.P."/>
            <person name="Bajic V."/>
            <person name="Stingl U."/>
        </authorList>
    </citation>
    <scope>NUCLEOTIDE SEQUENCE [LARGE SCALE GENOMIC DNA]</scope>
    <source>
        <strain evidence="11">SCGC-AAA382C18</strain>
    </source>
</reference>
<feature type="binding site" evidence="9">
    <location>
        <position position="51"/>
    </location>
    <ligand>
        <name>Zn(2+)</name>
        <dbReference type="ChEBI" id="CHEBI:29105"/>
        <label>1</label>
        <note>catalytic</note>
    </ligand>
</feature>
<keyword evidence="4 9" id="KW-0540">Nuclease</keyword>
<dbReference type="Gene3D" id="3.60.15.10">
    <property type="entry name" value="Ribonuclease Z/Hydroxyacylglutathione hydrolase-like"/>
    <property type="match status" value="1"/>
</dbReference>
<feature type="active site" description="Proton acceptor" evidence="9">
    <location>
        <position position="53"/>
    </location>
</feature>
<evidence type="ECO:0000256" key="1">
    <source>
        <dbReference type="ARBA" id="ARBA00000402"/>
    </source>
</evidence>
<evidence type="ECO:0000256" key="7">
    <source>
        <dbReference type="ARBA" id="ARBA00022801"/>
    </source>
</evidence>
<feature type="binding site" evidence="9">
    <location>
        <position position="255"/>
    </location>
    <ligand>
        <name>Zn(2+)</name>
        <dbReference type="ChEBI" id="CHEBI:29105"/>
        <label>2</label>
        <note>catalytic</note>
    </ligand>
</feature>